<proteinExistence type="predicted"/>
<sequence length="223" mass="24409">MNESLAARQEALRRQNQELNQQVDAIEQRRQQLTTASRPSSSSSSASLRGTRSSSPQAESPVRKSEPEDDLSQHSDLKTSLEIELSASIDSLGSQDLKEARRQLAKSESKEKVAAGSRHNSAKRAQRQKKQAGGDASPQDAPRMKKQPSSGTDSPDHVDPIQSSSPGGLGLEATVRYQKARLRVLQDEADAAVTKAEYLVRFELLMTITLLLLPPSLTWVLLL</sequence>
<protein>
    <submittedName>
        <fullName evidence="2">Unnamed protein product</fullName>
    </submittedName>
</protein>
<evidence type="ECO:0000313" key="2">
    <source>
        <dbReference type="EMBL" id="GMF24518.1"/>
    </source>
</evidence>
<evidence type="ECO:0000313" key="3">
    <source>
        <dbReference type="Proteomes" id="UP001165083"/>
    </source>
</evidence>
<feature type="compositionally biased region" description="Low complexity" evidence="1">
    <location>
        <begin position="33"/>
        <end position="56"/>
    </location>
</feature>
<dbReference type="AlphaFoldDB" id="A0A9W6X0N2"/>
<gene>
    <name evidence="2" type="ORF">Plil01_001006900</name>
</gene>
<feature type="region of interest" description="Disordered" evidence="1">
    <location>
        <begin position="1"/>
        <end position="77"/>
    </location>
</feature>
<feature type="region of interest" description="Disordered" evidence="1">
    <location>
        <begin position="98"/>
        <end position="170"/>
    </location>
</feature>
<dbReference type="Proteomes" id="UP001165083">
    <property type="component" value="Unassembled WGS sequence"/>
</dbReference>
<accession>A0A9W6X0N2</accession>
<dbReference type="OrthoDB" id="269872at2759"/>
<organism evidence="2 3">
    <name type="scientific">Phytophthora lilii</name>
    <dbReference type="NCBI Taxonomy" id="2077276"/>
    <lineage>
        <taxon>Eukaryota</taxon>
        <taxon>Sar</taxon>
        <taxon>Stramenopiles</taxon>
        <taxon>Oomycota</taxon>
        <taxon>Peronosporomycetes</taxon>
        <taxon>Peronosporales</taxon>
        <taxon>Peronosporaceae</taxon>
        <taxon>Phytophthora</taxon>
    </lineage>
</organism>
<evidence type="ECO:0000256" key="1">
    <source>
        <dbReference type="SAM" id="MobiDB-lite"/>
    </source>
</evidence>
<reference evidence="2" key="1">
    <citation type="submission" date="2023-04" db="EMBL/GenBank/DDBJ databases">
        <title>Phytophthora lilii NBRC 32176.</title>
        <authorList>
            <person name="Ichikawa N."/>
            <person name="Sato H."/>
            <person name="Tonouchi N."/>
        </authorList>
    </citation>
    <scope>NUCLEOTIDE SEQUENCE</scope>
    <source>
        <strain evidence="2">NBRC 32176</strain>
    </source>
</reference>
<feature type="compositionally biased region" description="Basic and acidic residues" evidence="1">
    <location>
        <begin position="98"/>
        <end position="113"/>
    </location>
</feature>
<dbReference type="EMBL" id="BSXW01000521">
    <property type="protein sequence ID" value="GMF24518.1"/>
    <property type="molecule type" value="Genomic_DNA"/>
</dbReference>
<comment type="caution">
    <text evidence="2">The sequence shown here is derived from an EMBL/GenBank/DDBJ whole genome shotgun (WGS) entry which is preliminary data.</text>
</comment>
<feature type="compositionally biased region" description="Basic residues" evidence="1">
    <location>
        <begin position="120"/>
        <end position="130"/>
    </location>
</feature>
<feature type="compositionally biased region" description="Basic and acidic residues" evidence="1">
    <location>
        <begin position="61"/>
        <end position="77"/>
    </location>
</feature>
<name>A0A9W6X0N2_9STRA</name>
<keyword evidence="3" id="KW-1185">Reference proteome</keyword>